<organism evidence="1">
    <name type="scientific">marine metagenome</name>
    <dbReference type="NCBI Taxonomy" id="408172"/>
    <lineage>
        <taxon>unclassified sequences</taxon>
        <taxon>metagenomes</taxon>
        <taxon>ecological metagenomes</taxon>
    </lineage>
</organism>
<protein>
    <submittedName>
        <fullName evidence="1">Uncharacterized protein</fullName>
    </submittedName>
</protein>
<sequence length="150" mass="17182">MKKLILISALLLFASNGWADEDFEIKTNFSLYFKYLSDISEDLHRCAEMYTAINGYLFQNPESLFKTATSEEWLKSAGDATIWAVGIEAIIGKPNKVDSFQERFNRISFYQEILGKGEKGDQHSKDLIKFDLKVCVDIVNNNMELLSEIH</sequence>
<name>A0A382IQD3_9ZZZZ</name>
<reference evidence="1" key="1">
    <citation type="submission" date="2018-05" db="EMBL/GenBank/DDBJ databases">
        <authorList>
            <person name="Lanie J.A."/>
            <person name="Ng W.-L."/>
            <person name="Kazmierczak K.M."/>
            <person name="Andrzejewski T.M."/>
            <person name="Davidsen T.M."/>
            <person name="Wayne K.J."/>
            <person name="Tettelin H."/>
            <person name="Glass J.I."/>
            <person name="Rusch D."/>
            <person name="Podicherti R."/>
            <person name="Tsui H.-C.T."/>
            <person name="Winkler M.E."/>
        </authorList>
    </citation>
    <scope>NUCLEOTIDE SEQUENCE</scope>
</reference>
<gene>
    <name evidence="1" type="ORF">METZ01_LOCUS253735</name>
</gene>
<dbReference type="EMBL" id="UINC01068328">
    <property type="protein sequence ID" value="SVC00881.1"/>
    <property type="molecule type" value="Genomic_DNA"/>
</dbReference>
<evidence type="ECO:0000313" key="1">
    <source>
        <dbReference type="EMBL" id="SVC00881.1"/>
    </source>
</evidence>
<proteinExistence type="predicted"/>
<dbReference type="AlphaFoldDB" id="A0A382IQD3"/>
<accession>A0A382IQD3</accession>